<comment type="caution">
    <text evidence="9">The sequence shown here is derived from an EMBL/GenBank/DDBJ whole genome shotgun (WGS) entry which is preliminary data.</text>
</comment>
<evidence type="ECO:0000256" key="6">
    <source>
        <dbReference type="ARBA" id="ARBA00022989"/>
    </source>
</evidence>
<dbReference type="RefSeq" id="WP_266056055.1">
    <property type="nucleotide sequence ID" value="NZ_JAPFQN010000004.1"/>
</dbReference>
<sequence length="177" mass="19915">MIKRANIPYFLIGFSVVLGIKYCLRFMELHHLDFLLFPTTALVEFLSGTQAVFIPEEGYLFAGKNFIIDSSCSGINLWLIASSMLIYLFSKINLTSIKKIALLLPAFAIAWLITIVSNGSRIYISSVFQDQLTSVFNVSSHAIHESLGVVTNLSFLIITYFLIEYLLTNQSHYEKAA</sequence>
<dbReference type="Proteomes" id="UP001209885">
    <property type="component" value="Unassembled WGS sequence"/>
</dbReference>
<dbReference type="GO" id="GO:0016787">
    <property type="term" value="F:hydrolase activity"/>
    <property type="evidence" value="ECO:0007669"/>
    <property type="project" value="UniProtKB-KW"/>
</dbReference>
<dbReference type="InterPro" id="IPR026392">
    <property type="entry name" value="Exo/Archaeosortase_dom"/>
</dbReference>
<feature type="transmembrane region" description="Helical" evidence="8">
    <location>
        <begin position="147"/>
        <end position="167"/>
    </location>
</feature>
<organism evidence="9 10">
    <name type="scientific">Mangrovivirga halotolerans</name>
    <dbReference type="NCBI Taxonomy" id="2993936"/>
    <lineage>
        <taxon>Bacteria</taxon>
        <taxon>Pseudomonadati</taxon>
        <taxon>Bacteroidota</taxon>
        <taxon>Cytophagia</taxon>
        <taxon>Cytophagales</taxon>
        <taxon>Mangrovivirgaceae</taxon>
        <taxon>Mangrovivirga</taxon>
    </lineage>
</organism>
<evidence type="ECO:0000313" key="10">
    <source>
        <dbReference type="Proteomes" id="UP001209885"/>
    </source>
</evidence>
<feature type="transmembrane region" description="Helical" evidence="8">
    <location>
        <begin position="101"/>
        <end position="124"/>
    </location>
</feature>
<dbReference type="EC" id="3.4.22.-" evidence="9"/>
<evidence type="ECO:0000313" key="9">
    <source>
        <dbReference type="EMBL" id="MCX2743655.1"/>
    </source>
</evidence>
<protein>
    <submittedName>
        <fullName evidence="9">Exosortase K</fullName>
        <ecNumber evidence="9">3.4.22.-</ecNumber>
    </submittedName>
</protein>
<dbReference type="NCBIfam" id="TIGR04287">
    <property type="entry name" value="exosort_XrtK"/>
    <property type="match status" value="1"/>
</dbReference>
<evidence type="ECO:0000256" key="2">
    <source>
        <dbReference type="ARBA" id="ARBA00022475"/>
    </source>
</evidence>
<evidence type="ECO:0000256" key="3">
    <source>
        <dbReference type="ARBA" id="ARBA00022670"/>
    </source>
</evidence>
<keyword evidence="6 8" id="KW-1133">Transmembrane helix</keyword>
<name>A0ABT3RPX0_9BACT</name>
<evidence type="ECO:0000256" key="5">
    <source>
        <dbReference type="ARBA" id="ARBA00022801"/>
    </source>
</evidence>
<keyword evidence="7 8" id="KW-0472">Membrane</keyword>
<dbReference type="InterPro" id="IPR027551">
    <property type="entry name" value="Exosort_XrtK"/>
</dbReference>
<keyword evidence="5 9" id="KW-0378">Hydrolase</keyword>
<proteinExistence type="predicted"/>
<gene>
    <name evidence="9" type="primary">xrtK</name>
    <name evidence="9" type="ORF">OO013_07255</name>
</gene>
<evidence type="ECO:0000256" key="7">
    <source>
        <dbReference type="ARBA" id="ARBA00023136"/>
    </source>
</evidence>
<keyword evidence="4 8" id="KW-0812">Transmembrane</keyword>
<keyword evidence="3" id="KW-0645">Protease</keyword>
<keyword evidence="10" id="KW-1185">Reference proteome</keyword>
<dbReference type="EMBL" id="JAPFQN010000004">
    <property type="protein sequence ID" value="MCX2743655.1"/>
    <property type="molecule type" value="Genomic_DNA"/>
</dbReference>
<accession>A0ABT3RPX0</accession>
<evidence type="ECO:0000256" key="8">
    <source>
        <dbReference type="SAM" id="Phobius"/>
    </source>
</evidence>
<dbReference type="NCBIfam" id="TIGR04178">
    <property type="entry name" value="exo_archaeo"/>
    <property type="match status" value="1"/>
</dbReference>
<keyword evidence="2" id="KW-1003">Cell membrane</keyword>
<feature type="transmembrane region" description="Helical" evidence="8">
    <location>
        <begin position="66"/>
        <end position="89"/>
    </location>
</feature>
<feature type="transmembrane region" description="Helical" evidence="8">
    <location>
        <begin position="6"/>
        <end position="24"/>
    </location>
</feature>
<reference evidence="9 10" key="1">
    <citation type="submission" date="2022-11" db="EMBL/GenBank/DDBJ databases">
        <title>The characterization of three novel Bacteroidetes species and genomic analysis of their roles in tidal elemental geochemical cycles.</title>
        <authorList>
            <person name="Ma K."/>
        </authorList>
    </citation>
    <scope>NUCLEOTIDE SEQUENCE [LARGE SCALE GENOMIC DNA]</scope>
    <source>
        <strain evidence="9 10">M17</strain>
    </source>
</reference>
<evidence type="ECO:0000256" key="1">
    <source>
        <dbReference type="ARBA" id="ARBA00004651"/>
    </source>
</evidence>
<evidence type="ECO:0000256" key="4">
    <source>
        <dbReference type="ARBA" id="ARBA00022692"/>
    </source>
</evidence>
<comment type="subcellular location">
    <subcellularLocation>
        <location evidence="1">Cell membrane</location>
        <topology evidence="1">Multi-pass membrane protein</topology>
    </subcellularLocation>
</comment>